<dbReference type="InterPro" id="IPR007321">
    <property type="entry name" value="Transposase_28"/>
</dbReference>
<feature type="compositionally biased region" description="Polar residues" evidence="2">
    <location>
        <begin position="312"/>
        <end position="321"/>
    </location>
</feature>
<evidence type="ECO:0000313" key="4">
    <source>
        <dbReference type="EMBL" id="KAL2505109.1"/>
    </source>
</evidence>
<keyword evidence="1" id="KW-0175">Coiled coil</keyword>
<dbReference type="Pfam" id="PF04195">
    <property type="entry name" value="Transposase_28"/>
    <property type="match status" value="1"/>
</dbReference>
<accession>A0ABD1SXF9</accession>
<dbReference type="AlphaFoldDB" id="A0ABD1SXF9"/>
<feature type="compositionally biased region" description="Basic and acidic residues" evidence="2">
    <location>
        <begin position="322"/>
        <end position="332"/>
    </location>
</feature>
<dbReference type="EMBL" id="JBFOLK010000006">
    <property type="protein sequence ID" value="KAL2505109.1"/>
    <property type="molecule type" value="Genomic_DNA"/>
</dbReference>
<feature type="compositionally biased region" description="Polar residues" evidence="2">
    <location>
        <begin position="10"/>
        <end position="26"/>
    </location>
</feature>
<feature type="domain" description="Transposase (putative) gypsy type" evidence="3">
    <location>
        <begin position="123"/>
        <end position="161"/>
    </location>
</feature>
<evidence type="ECO:0000259" key="3">
    <source>
        <dbReference type="Pfam" id="PF04195"/>
    </source>
</evidence>
<feature type="coiled-coil region" evidence="1">
    <location>
        <begin position="472"/>
        <end position="548"/>
    </location>
</feature>
<evidence type="ECO:0000256" key="2">
    <source>
        <dbReference type="SAM" id="MobiDB-lite"/>
    </source>
</evidence>
<proteinExistence type="predicted"/>
<feature type="compositionally biased region" description="Polar residues" evidence="2">
    <location>
        <begin position="38"/>
        <end position="51"/>
    </location>
</feature>
<organism evidence="4 5">
    <name type="scientific">Abeliophyllum distichum</name>
    <dbReference type="NCBI Taxonomy" id="126358"/>
    <lineage>
        <taxon>Eukaryota</taxon>
        <taxon>Viridiplantae</taxon>
        <taxon>Streptophyta</taxon>
        <taxon>Embryophyta</taxon>
        <taxon>Tracheophyta</taxon>
        <taxon>Spermatophyta</taxon>
        <taxon>Magnoliopsida</taxon>
        <taxon>eudicotyledons</taxon>
        <taxon>Gunneridae</taxon>
        <taxon>Pentapetalae</taxon>
        <taxon>asterids</taxon>
        <taxon>lamiids</taxon>
        <taxon>Lamiales</taxon>
        <taxon>Oleaceae</taxon>
        <taxon>Forsythieae</taxon>
        <taxon>Abeliophyllum</taxon>
    </lineage>
</organism>
<comment type="caution">
    <text evidence="4">The sequence shown here is derived from an EMBL/GenBank/DDBJ whole genome shotgun (WGS) entry which is preliminary data.</text>
</comment>
<evidence type="ECO:0000313" key="5">
    <source>
        <dbReference type="Proteomes" id="UP001604336"/>
    </source>
</evidence>
<feature type="compositionally biased region" description="Basic and acidic residues" evidence="2">
    <location>
        <begin position="351"/>
        <end position="365"/>
    </location>
</feature>
<gene>
    <name evidence="4" type="ORF">Adt_20730</name>
</gene>
<feature type="region of interest" description="Disordered" evidence="2">
    <location>
        <begin position="266"/>
        <end position="389"/>
    </location>
</feature>
<protein>
    <recommendedName>
        <fullName evidence="3">Transposase (putative) gypsy type domain-containing protein</fullName>
    </recommendedName>
</protein>
<evidence type="ECO:0000256" key="1">
    <source>
        <dbReference type="SAM" id="Coils"/>
    </source>
</evidence>
<reference evidence="5" key="1">
    <citation type="submission" date="2024-07" db="EMBL/GenBank/DDBJ databases">
        <title>Two chromosome-level genome assemblies of Korean endemic species Abeliophyllum distichum and Forsythia ovata (Oleaceae).</title>
        <authorList>
            <person name="Jang H."/>
        </authorList>
    </citation>
    <scope>NUCLEOTIDE SEQUENCE [LARGE SCALE GENOMIC DNA]</scope>
</reference>
<sequence>MSSKSDDSQNRSNVWTNPSIQGESPLSSSSSEVVGKVNQASPLSCTSTPSASGREVSPTVPLKKVGGRKRTDAGVPEMRGSLDKRDALVARTLDEELRRSATEAAPGPEERADDPPKGFVAIYESAMQQGLRLSVHPFFREVLKDWNLAPCQIIPNSWGQMVASYLLWVVAEAEGNLTPREFESIYRSCRSLGWYNVSPRLDCGKPQILKRNQGELRLKCKKVRALSNEFRSLNNLLKDDNLLASCGLLAFRFKGVPMIHLARPASGEGSSLQASRQEASGPSQEAQDAVPSSTIPPPRPKVDANVPPRLPSFSNLHIDSTTLRDKGKKVVEGAEEVPSQKRKAPAAMEGLMRDARKARKTEKGCRYSPSLDGEPEGAKNSASSAGQNRRIRISECREELPVLLAEVNLVRGLVLAKEIFSAFASFDTEDSKSKKLAKDLKVMGLEKAKLESDKSALQFKLDLVLSKETDMKAKYEIELNAAKECLKQVRDQMRAAEASQKRAEEAQNSLEVAVANNERSLTATKLELEKIKAERAVAEARAMEAYQDAFVDTSEYQDLAQRLMTVGGKQLVERIIEAHPEWDLSFLREAPIEVHVSEADLSDIRGGDEGPSCADP</sequence>
<dbReference type="Proteomes" id="UP001604336">
    <property type="component" value="Unassembled WGS sequence"/>
</dbReference>
<name>A0ABD1SXF9_9LAMI</name>
<keyword evidence="5" id="KW-1185">Reference proteome</keyword>
<feature type="region of interest" description="Disordered" evidence="2">
    <location>
        <begin position="1"/>
        <end position="81"/>
    </location>
</feature>
<feature type="compositionally biased region" description="Polar residues" evidence="2">
    <location>
        <begin position="268"/>
        <end position="293"/>
    </location>
</feature>